<evidence type="ECO:0000313" key="2">
    <source>
        <dbReference type="Proteomes" id="UP001632038"/>
    </source>
</evidence>
<keyword evidence="2" id="KW-1185">Reference proteome</keyword>
<accession>A0ABD3BBM7</accession>
<proteinExistence type="predicted"/>
<reference evidence="2" key="1">
    <citation type="journal article" date="2024" name="IScience">
        <title>Strigolactones Initiate the Formation of Haustorium-like Structures in Castilleja.</title>
        <authorList>
            <person name="Buerger M."/>
            <person name="Peterson D."/>
            <person name="Chory J."/>
        </authorList>
    </citation>
    <scope>NUCLEOTIDE SEQUENCE [LARGE SCALE GENOMIC DNA]</scope>
</reference>
<dbReference type="AlphaFoldDB" id="A0ABD3BBM7"/>
<organism evidence="1 2">
    <name type="scientific">Castilleja foliolosa</name>
    <dbReference type="NCBI Taxonomy" id="1961234"/>
    <lineage>
        <taxon>Eukaryota</taxon>
        <taxon>Viridiplantae</taxon>
        <taxon>Streptophyta</taxon>
        <taxon>Embryophyta</taxon>
        <taxon>Tracheophyta</taxon>
        <taxon>Spermatophyta</taxon>
        <taxon>Magnoliopsida</taxon>
        <taxon>eudicotyledons</taxon>
        <taxon>Gunneridae</taxon>
        <taxon>Pentapetalae</taxon>
        <taxon>asterids</taxon>
        <taxon>lamiids</taxon>
        <taxon>Lamiales</taxon>
        <taxon>Orobanchaceae</taxon>
        <taxon>Pedicularideae</taxon>
        <taxon>Castillejinae</taxon>
        <taxon>Castilleja</taxon>
    </lineage>
</organism>
<dbReference type="Proteomes" id="UP001632038">
    <property type="component" value="Unassembled WGS sequence"/>
</dbReference>
<name>A0ABD3BBM7_9LAMI</name>
<gene>
    <name evidence="1" type="ORF">CASFOL_040441</name>
</gene>
<evidence type="ECO:0000313" key="1">
    <source>
        <dbReference type="EMBL" id="KAL3614780.1"/>
    </source>
</evidence>
<dbReference type="EMBL" id="JAVIJP010000100">
    <property type="protein sequence ID" value="KAL3614780.1"/>
    <property type="molecule type" value="Genomic_DNA"/>
</dbReference>
<comment type="caution">
    <text evidence="1">The sequence shown here is derived from an EMBL/GenBank/DDBJ whole genome shotgun (WGS) entry which is preliminary data.</text>
</comment>
<sequence length="106" mass="12239">MPSGFIRILPPSHIELLRVSLYKHLNHPPRPETFRWGSDLGLRASTRSLNPFPKYASHEWGSGGGRCSCDHGRKEGKSIQGLMKGGRWGGERLTDDGRWWWRWEKK</sequence>
<protein>
    <submittedName>
        <fullName evidence="1">Uncharacterized protein</fullName>
    </submittedName>
</protein>